<accession>A0ACB9KEM0</accession>
<proteinExistence type="predicted"/>
<dbReference type="EMBL" id="CM039439">
    <property type="protein sequence ID" value="KAI4295606.1"/>
    <property type="molecule type" value="Genomic_DNA"/>
</dbReference>
<comment type="caution">
    <text evidence="1">The sequence shown here is derived from an EMBL/GenBank/DDBJ whole genome shotgun (WGS) entry which is preliminary data.</text>
</comment>
<evidence type="ECO:0000313" key="2">
    <source>
        <dbReference type="Proteomes" id="UP000828941"/>
    </source>
</evidence>
<protein>
    <submittedName>
        <fullName evidence="1">Uncharacterized protein</fullName>
    </submittedName>
</protein>
<sequence length="280" mass="31785">MSRQKKNAGEASEYDDGDSEIELEEAKRTKTEGGFSRYEQSRDLRIKENQERMQKLGLLDLSLKLKSETRSHKITLPKKKTTDSTSLSNQPSRRSSRLKTMAPVDYSESRKTGEKHRKSPKNIEIIIPEGTEPEVYTEEHETLLGDCETAWELYADGFDEDGNRIYDSEKGQTCHQCRQKTLGMHTYCSKCELGQGELCGDCLYARYGENVIEANRNSNWICPACRGICNCSRCRKAKGWMPTGNLYAKVSKLGFKSVAHYLIQTRRSGKCQKNSGASNH</sequence>
<reference evidence="1 2" key="1">
    <citation type="journal article" date="2022" name="DNA Res.">
        <title>Chromosomal-level genome assembly of the orchid tree Bauhinia variegata (Leguminosae; Cercidoideae) supports the allotetraploid origin hypothesis of Bauhinia.</title>
        <authorList>
            <person name="Zhong Y."/>
            <person name="Chen Y."/>
            <person name="Zheng D."/>
            <person name="Pang J."/>
            <person name="Liu Y."/>
            <person name="Luo S."/>
            <person name="Meng S."/>
            <person name="Qian L."/>
            <person name="Wei D."/>
            <person name="Dai S."/>
            <person name="Zhou R."/>
        </authorList>
    </citation>
    <scope>NUCLEOTIDE SEQUENCE [LARGE SCALE GENOMIC DNA]</scope>
    <source>
        <strain evidence="1">BV-YZ2020</strain>
    </source>
</reference>
<name>A0ACB9KEM0_BAUVA</name>
<evidence type="ECO:0000313" key="1">
    <source>
        <dbReference type="EMBL" id="KAI4295606.1"/>
    </source>
</evidence>
<dbReference type="Proteomes" id="UP000828941">
    <property type="component" value="Chromosome 14"/>
</dbReference>
<keyword evidence="2" id="KW-1185">Reference proteome</keyword>
<organism evidence="1 2">
    <name type="scientific">Bauhinia variegata</name>
    <name type="common">Purple orchid tree</name>
    <name type="synonym">Phanera variegata</name>
    <dbReference type="NCBI Taxonomy" id="167791"/>
    <lineage>
        <taxon>Eukaryota</taxon>
        <taxon>Viridiplantae</taxon>
        <taxon>Streptophyta</taxon>
        <taxon>Embryophyta</taxon>
        <taxon>Tracheophyta</taxon>
        <taxon>Spermatophyta</taxon>
        <taxon>Magnoliopsida</taxon>
        <taxon>eudicotyledons</taxon>
        <taxon>Gunneridae</taxon>
        <taxon>Pentapetalae</taxon>
        <taxon>rosids</taxon>
        <taxon>fabids</taxon>
        <taxon>Fabales</taxon>
        <taxon>Fabaceae</taxon>
        <taxon>Cercidoideae</taxon>
        <taxon>Cercideae</taxon>
        <taxon>Bauhiniinae</taxon>
        <taxon>Bauhinia</taxon>
    </lineage>
</organism>
<gene>
    <name evidence="1" type="ORF">L6164_035632</name>
</gene>